<dbReference type="KEGG" id="blr:BRLA_c017520"/>
<dbReference type="Gene3D" id="1.10.287.950">
    <property type="entry name" value="Methyl-accepting chemotaxis protein"/>
    <property type="match status" value="1"/>
</dbReference>
<evidence type="ECO:0000313" key="10">
    <source>
        <dbReference type="EMBL" id="AIG26076.1"/>
    </source>
</evidence>
<feature type="transmembrane region" description="Helical" evidence="7">
    <location>
        <begin position="302"/>
        <end position="325"/>
    </location>
</feature>
<evidence type="ECO:0000259" key="8">
    <source>
        <dbReference type="PROSITE" id="PS50111"/>
    </source>
</evidence>
<keyword evidence="3 7" id="KW-0472">Membrane</keyword>
<evidence type="ECO:0000313" key="11">
    <source>
        <dbReference type="Proteomes" id="UP000005850"/>
    </source>
</evidence>
<dbReference type="InterPro" id="IPR003660">
    <property type="entry name" value="HAMP_dom"/>
</dbReference>
<dbReference type="InterPro" id="IPR004089">
    <property type="entry name" value="MCPsignal_dom"/>
</dbReference>
<organism evidence="10 11">
    <name type="scientific">Brevibacillus laterosporus LMG 15441</name>
    <dbReference type="NCBI Taxonomy" id="1042163"/>
    <lineage>
        <taxon>Bacteria</taxon>
        <taxon>Bacillati</taxon>
        <taxon>Bacillota</taxon>
        <taxon>Bacilli</taxon>
        <taxon>Bacillales</taxon>
        <taxon>Paenibacillaceae</taxon>
        <taxon>Brevibacillus</taxon>
    </lineage>
</organism>
<evidence type="ECO:0000256" key="5">
    <source>
        <dbReference type="ARBA" id="ARBA00029447"/>
    </source>
</evidence>
<feature type="transmembrane region" description="Helical" evidence="7">
    <location>
        <begin position="34"/>
        <end position="56"/>
    </location>
</feature>
<feature type="domain" description="HAMP" evidence="9">
    <location>
        <begin position="326"/>
        <end position="378"/>
    </location>
</feature>
<evidence type="ECO:0000256" key="6">
    <source>
        <dbReference type="PROSITE-ProRule" id="PRU00284"/>
    </source>
</evidence>
<dbReference type="eggNOG" id="COG0840">
    <property type="taxonomic scope" value="Bacteria"/>
</dbReference>
<dbReference type="PROSITE" id="PS50111">
    <property type="entry name" value="CHEMOTAXIS_TRANSDUC_2"/>
    <property type="match status" value="1"/>
</dbReference>
<keyword evidence="7" id="KW-0812">Transmembrane</keyword>
<name>A0A075R3L9_BRELA</name>
<dbReference type="CDD" id="cd06225">
    <property type="entry name" value="HAMP"/>
    <property type="match status" value="1"/>
</dbReference>
<keyword evidence="11" id="KW-1185">Reference proteome</keyword>
<dbReference type="PANTHER" id="PTHR32089">
    <property type="entry name" value="METHYL-ACCEPTING CHEMOTAXIS PROTEIN MCPB"/>
    <property type="match status" value="1"/>
</dbReference>
<dbReference type="PROSITE" id="PS50885">
    <property type="entry name" value="HAMP"/>
    <property type="match status" value="1"/>
</dbReference>
<dbReference type="GO" id="GO:0007165">
    <property type="term" value="P:signal transduction"/>
    <property type="evidence" value="ECO:0007669"/>
    <property type="project" value="UniProtKB-KW"/>
</dbReference>
<keyword evidence="4 6" id="KW-0807">Transducer</keyword>
<dbReference type="Pfam" id="PF00672">
    <property type="entry name" value="HAMP"/>
    <property type="match status" value="1"/>
</dbReference>
<evidence type="ECO:0000256" key="1">
    <source>
        <dbReference type="ARBA" id="ARBA00004236"/>
    </source>
</evidence>
<evidence type="ECO:0000256" key="3">
    <source>
        <dbReference type="ARBA" id="ARBA00023136"/>
    </source>
</evidence>
<dbReference type="SMART" id="SM00283">
    <property type="entry name" value="MA"/>
    <property type="match status" value="1"/>
</dbReference>
<accession>A0A075R3L9</accession>
<evidence type="ECO:0000259" key="9">
    <source>
        <dbReference type="PROSITE" id="PS50885"/>
    </source>
</evidence>
<dbReference type="CDD" id="cd12912">
    <property type="entry name" value="PDC2_MCP_like"/>
    <property type="match status" value="1"/>
</dbReference>
<dbReference type="Gene3D" id="6.10.340.10">
    <property type="match status" value="1"/>
</dbReference>
<comment type="similarity">
    <text evidence="5">Belongs to the methyl-accepting chemotaxis (MCP) protein family.</text>
</comment>
<gene>
    <name evidence="10" type="primary">mcpB_4</name>
    <name evidence="10" type="ORF">BRLA_c017520</name>
</gene>
<dbReference type="AlphaFoldDB" id="A0A075R3L9"/>
<evidence type="ECO:0000256" key="2">
    <source>
        <dbReference type="ARBA" id="ARBA00022475"/>
    </source>
</evidence>
<dbReference type="Pfam" id="PF00015">
    <property type="entry name" value="MCPsignal"/>
    <property type="match status" value="1"/>
</dbReference>
<dbReference type="Proteomes" id="UP000005850">
    <property type="component" value="Chromosome"/>
</dbReference>
<dbReference type="EMBL" id="CP007806">
    <property type="protein sequence ID" value="AIG26076.1"/>
    <property type="molecule type" value="Genomic_DNA"/>
</dbReference>
<comment type="subcellular location">
    <subcellularLocation>
        <location evidence="1">Cell membrane</location>
    </subcellularLocation>
</comment>
<keyword evidence="2" id="KW-1003">Cell membrane</keyword>
<sequence>MIKGVRGLKDNWRPFLTNIRNVRLHMGNSIATKMIIWGIILVLLIFGTLETIVLSFSKNTLINITTKQSKMLTEQYTASVDDWINSIGTKVKSSASKNVMRTNIDTLIKDEFKLLRQSFPEIKKIHLVNGNTGIEEYSLTTMNFTNFNDKFFFKEAVSKKQMVISGEDIQPHVEKSYGYIATPIGPSNSDTSRILIVAFSMQKLLDSVAGVQFMENGYGYVLNENGLVVAHKNEEYTNNLEVGSNPAYKELMQKVVDRSSSNVIYNDNGIESFASIAPLKTLPWSLVLSTSLSEVYGEVNSMGWIIFLVSIPVTVLAGVAIWWYANSMKRQLLSVTTQMQRVGSGDFTTKIEVRGKDEIAQVGQALNQMVGELKDLITRVQSQAVVLNVASGELQKHSEANTVSLHQISGTLTGISERISMQNREVQNTVTTVSEISEGVEQVAISAEATSHATSKTLERAQVGMKQVQDVVEVVRGVTKEIGQNANRMHSLRQRSNEIAEIVKMITGIASQTNLLALNAAIEAARAGEAGKGFSVVASEVRKLAEESSSFSEKIAAIAGSINYEAKEMTQNMDEVVKQADAGLTSVEMVGQSFTHILQEIQAAAEQSESMTAISEEMAAGNQVVSSSMQNLSQRSGEIDQSLIEAVTTIEGQLKAIAEINKNVQSMQELSNDLEAHVAKFQV</sequence>
<dbReference type="GO" id="GO:0005886">
    <property type="term" value="C:plasma membrane"/>
    <property type="evidence" value="ECO:0007669"/>
    <property type="project" value="UniProtKB-SubCell"/>
</dbReference>
<dbReference type="CDD" id="cd11386">
    <property type="entry name" value="MCP_signal"/>
    <property type="match status" value="1"/>
</dbReference>
<dbReference type="RefSeq" id="WP_003337803.1">
    <property type="nucleotide sequence ID" value="NZ_CP007806.1"/>
</dbReference>
<proteinExistence type="inferred from homology"/>
<keyword evidence="7" id="KW-1133">Transmembrane helix</keyword>
<evidence type="ECO:0000256" key="4">
    <source>
        <dbReference type="ARBA" id="ARBA00023224"/>
    </source>
</evidence>
<dbReference type="SMART" id="SM00304">
    <property type="entry name" value="HAMP"/>
    <property type="match status" value="1"/>
</dbReference>
<dbReference type="HOGENOM" id="CLU_000445_107_19_9"/>
<dbReference type="PANTHER" id="PTHR32089:SF112">
    <property type="entry name" value="LYSOZYME-LIKE PROTEIN-RELATED"/>
    <property type="match status" value="1"/>
</dbReference>
<dbReference type="STRING" id="1042163.BRLA_c017520"/>
<evidence type="ECO:0000256" key="7">
    <source>
        <dbReference type="SAM" id="Phobius"/>
    </source>
</evidence>
<feature type="domain" description="Methyl-accepting transducer" evidence="8">
    <location>
        <begin position="397"/>
        <end position="633"/>
    </location>
</feature>
<dbReference type="SUPFAM" id="SSF58104">
    <property type="entry name" value="Methyl-accepting chemotaxis protein (MCP) signaling domain"/>
    <property type="match status" value="1"/>
</dbReference>
<reference evidence="10 11" key="1">
    <citation type="journal article" date="2011" name="J. Bacteriol.">
        <title>Genome sequence of Brevibacillus laterosporus LMG 15441, a pathogen of invertebrates.</title>
        <authorList>
            <person name="Djukic M."/>
            <person name="Poehlein A."/>
            <person name="Thurmer A."/>
            <person name="Daniel R."/>
        </authorList>
    </citation>
    <scope>NUCLEOTIDE SEQUENCE [LARGE SCALE GENOMIC DNA]</scope>
    <source>
        <strain evidence="10 11">LMG 15441</strain>
    </source>
</reference>
<dbReference type="Gene3D" id="3.30.450.20">
    <property type="entry name" value="PAS domain"/>
    <property type="match status" value="1"/>
</dbReference>
<protein>
    <submittedName>
        <fullName evidence="10">Methyl-accepting chemotaxis protein McpB</fullName>
    </submittedName>
</protein>